<keyword evidence="2" id="KW-1185">Reference proteome</keyword>
<proteinExistence type="predicted"/>
<dbReference type="EMBL" id="MZGV01000036">
    <property type="protein sequence ID" value="OPJ60043.1"/>
    <property type="molecule type" value="Genomic_DNA"/>
</dbReference>
<name>A0A1V4IJE2_9CLOT</name>
<evidence type="ECO:0008006" key="3">
    <source>
        <dbReference type="Google" id="ProtNLM"/>
    </source>
</evidence>
<accession>A0A1V4IJE2</accession>
<evidence type="ECO:0000313" key="1">
    <source>
        <dbReference type="EMBL" id="OPJ60043.1"/>
    </source>
</evidence>
<dbReference type="Gene3D" id="6.10.140.1340">
    <property type="match status" value="1"/>
</dbReference>
<comment type="caution">
    <text evidence="1">The sequence shown here is derived from an EMBL/GenBank/DDBJ whole genome shotgun (WGS) entry which is preliminary data.</text>
</comment>
<evidence type="ECO:0000313" key="2">
    <source>
        <dbReference type="Proteomes" id="UP000190080"/>
    </source>
</evidence>
<dbReference type="AlphaFoldDB" id="A0A1V4IJE2"/>
<gene>
    <name evidence="1" type="ORF">CLORY_30170</name>
</gene>
<dbReference type="OrthoDB" id="9799383at2"/>
<organism evidence="1 2">
    <name type="scientific">Clostridium oryzae</name>
    <dbReference type="NCBI Taxonomy" id="1450648"/>
    <lineage>
        <taxon>Bacteria</taxon>
        <taxon>Bacillati</taxon>
        <taxon>Bacillota</taxon>
        <taxon>Clostridia</taxon>
        <taxon>Eubacteriales</taxon>
        <taxon>Clostridiaceae</taxon>
        <taxon>Clostridium</taxon>
    </lineage>
</organism>
<protein>
    <recommendedName>
        <fullName evidence="3">DUF2892 domain-containing protein</fullName>
    </recommendedName>
</protein>
<dbReference type="Proteomes" id="UP000190080">
    <property type="component" value="Unassembled WGS sequence"/>
</dbReference>
<dbReference type="RefSeq" id="WP_079425914.1">
    <property type="nucleotide sequence ID" value="NZ_MZGV01000036.1"/>
</dbReference>
<reference evidence="1 2" key="1">
    <citation type="submission" date="2017-03" db="EMBL/GenBank/DDBJ databases">
        <title>Genome sequence of Clostridium oryzae DSM 28571.</title>
        <authorList>
            <person name="Poehlein A."/>
            <person name="Daniel R."/>
        </authorList>
    </citation>
    <scope>NUCLEOTIDE SEQUENCE [LARGE SCALE GENOMIC DNA]</scope>
    <source>
        <strain evidence="1 2">DSM 28571</strain>
    </source>
</reference>
<dbReference type="STRING" id="1450648.CLORY_30170"/>
<sequence>MMMNIKLPPTAKRVRLCTNAKINYKIDKTTRENIAYYKTRSTGEILDRIDELDREWDIERVLETTAGAILVFSSYSAIVTRKKRWAVLGGVASAFLLKHALEGWCPPLPLFRLMGVRTSDEINLEKNSLNKFLYQ</sequence>